<accession>A0A0F7DD30</accession>
<dbReference type="OrthoDB" id="28990at10239"/>
<protein>
    <submittedName>
        <fullName evidence="1">Uncharacterized protein</fullName>
    </submittedName>
</protein>
<sequence>MKDAKKEVKELLEEIYPHIEYWDCRNDEPILYNHANKVALLCISKQLELLRYLGSKTPNELYRWLIEQKVALKKL</sequence>
<evidence type="ECO:0000313" key="1">
    <source>
        <dbReference type="EMBL" id="AKG94311.1"/>
    </source>
</evidence>
<keyword evidence="2" id="KW-1185">Reference proteome</keyword>
<organism evidence="1 2">
    <name type="scientific">Polaribacter phage P12002S</name>
    <dbReference type="NCBI Taxonomy" id="1647387"/>
    <lineage>
        <taxon>Viruses</taxon>
        <taxon>Duplodnaviria</taxon>
        <taxon>Heunggongvirae</taxon>
        <taxon>Uroviricota</taxon>
        <taxon>Caudoviricetes</taxon>
        <taxon>Incheonvirus</taxon>
        <taxon>Incheonvirus P12002S</taxon>
    </lineage>
</organism>
<reference evidence="1 2" key="1">
    <citation type="journal article" date="2015" name="Stand. Genomic Sci.">
        <title>Complete genome sequences of bacteriophages P12002L and P12002S, two lytic phages that infect a marine Polaribacter strain.</title>
        <authorList>
            <person name="Kang I."/>
            <person name="Jang H."/>
            <person name="Cho J.-C."/>
        </authorList>
    </citation>
    <scope>NUCLEOTIDE SEQUENCE [LARGE SCALE GENOMIC DNA]</scope>
</reference>
<evidence type="ECO:0000313" key="2">
    <source>
        <dbReference type="Proteomes" id="UP000204416"/>
    </source>
</evidence>
<proteinExistence type="predicted"/>
<name>A0A0F7DD30_9CAUD</name>
<gene>
    <name evidence="1" type="ORF">P12002S_0055</name>
</gene>
<dbReference type="RefSeq" id="YP_009195729.1">
    <property type="nucleotide sequence ID" value="NC_028763.1"/>
</dbReference>
<dbReference type="KEGG" id="vg:26623025"/>
<dbReference type="EMBL" id="KR136260">
    <property type="protein sequence ID" value="AKG94311.1"/>
    <property type="molecule type" value="Genomic_DNA"/>
</dbReference>
<dbReference type="GeneID" id="26623025"/>
<dbReference type="Proteomes" id="UP000204416">
    <property type="component" value="Segment"/>
</dbReference>